<dbReference type="AlphaFoldDB" id="A0A1Y1YL44"/>
<dbReference type="GO" id="GO:0016020">
    <property type="term" value="C:membrane"/>
    <property type="evidence" value="ECO:0007669"/>
    <property type="project" value="UniProtKB-SubCell"/>
</dbReference>
<evidence type="ECO:0000256" key="5">
    <source>
        <dbReference type="SAM" id="Phobius"/>
    </source>
</evidence>
<comment type="subcellular location">
    <subcellularLocation>
        <location evidence="1">Membrane</location>
        <topology evidence="1">Multi-pass membrane protein</topology>
    </subcellularLocation>
</comment>
<proteinExistence type="predicted"/>
<keyword evidence="2 5" id="KW-0812">Transmembrane</keyword>
<sequence length="280" mass="31368">MEEQNPPIPLIVVPGSIALYTVLSQILTRKNVFSTHPRPSQARNNAISAGHAVLTTAAVLYALASSPIIENHIHTRRPPLSDGNLDDSSNPLIQDRNAFANLITTWETGYLIYDTWMLVQDAKTNRNARRKNALVDQVLCAARQKPDIFAHHTLLASAFLVLQGYIFRGREKGIWVIMVFMLFNASNPVMHARWWARSSGQSYTRGKKLAWDIAFAVMFGAARFGTVAWLFKRYGTYHGMGAVEVFGKLRVPCRVGTAALTGLNALWWTNLVKGIMFKKR</sequence>
<feature type="transmembrane region" description="Helical" evidence="5">
    <location>
        <begin position="209"/>
        <end position="231"/>
    </location>
</feature>
<dbReference type="Pfam" id="PF03798">
    <property type="entry name" value="TRAM_LAG1_CLN8"/>
    <property type="match status" value="1"/>
</dbReference>
<evidence type="ECO:0000259" key="6">
    <source>
        <dbReference type="Pfam" id="PF03798"/>
    </source>
</evidence>
<evidence type="ECO:0000256" key="3">
    <source>
        <dbReference type="ARBA" id="ARBA00022989"/>
    </source>
</evidence>
<accession>A0A1Y1YL44</accession>
<dbReference type="PANTHER" id="PTHR13439:SF66">
    <property type="entry name" value="BCDNA.GH12326"/>
    <property type="match status" value="1"/>
</dbReference>
<protein>
    <submittedName>
        <fullName evidence="7">TRAM/LAG1/CLN8 homology domain-containing protein</fullName>
    </submittedName>
</protein>
<organism evidence="7 8">
    <name type="scientific">Clohesyomyces aquaticus</name>
    <dbReference type="NCBI Taxonomy" id="1231657"/>
    <lineage>
        <taxon>Eukaryota</taxon>
        <taxon>Fungi</taxon>
        <taxon>Dikarya</taxon>
        <taxon>Ascomycota</taxon>
        <taxon>Pezizomycotina</taxon>
        <taxon>Dothideomycetes</taxon>
        <taxon>Pleosporomycetidae</taxon>
        <taxon>Pleosporales</taxon>
        <taxon>Lindgomycetaceae</taxon>
        <taxon>Clohesyomyces</taxon>
    </lineage>
</organism>
<dbReference type="InterPro" id="IPR050846">
    <property type="entry name" value="TLCD"/>
</dbReference>
<gene>
    <name evidence="7" type="ORF">BCR34DRAFT_606974</name>
</gene>
<feature type="transmembrane region" description="Helical" evidence="5">
    <location>
        <begin position="7"/>
        <end position="27"/>
    </location>
</feature>
<name>A0A1Y1YL44_9PLEO</name>
<keyword evidence="4 5" id="KW-0472">Membrane</keyword>
<evidence type="ECO:0000256" key="4">
    <source>
        <dbReference type="ARBA" id="ARBA00023136"/>
    </source>
</evidence>
<dbReference type="InterPro" id="IPR006634">
    <property type="entry name" value="TLC-dom"/>
</dbReference>
<feature type="transmembrane region" description="Helical" evidence="5">
    <location>
        <begin position="47"/>
        <end position="69"/>
    </location>
</feature>
<evidence type="ECO:0000313" key="7">
    <source>
        <dbReference type="EMBL" id="ORX98304.1"/>
    </source>
</evidence>
<keyword evidence="3 5" id="KW-1133">Transmembrane helix</keyword>
<comment type="caution">
    <text evidence="7">The sequence shown here is derived from an EMBL/GenBank/DDBJ whole genome shotgun (WGS) entry which is preliminary data.</text>
</comment>
<feature type="domain" description="TLC" evidence="6">
    <location>
        <begin position="44"/>
        <end position="273"/>
    </location>
</feature>
<reference evidence="7 8" key="1">
    <citation type="submission" date="2016-07" db="EMBL/GenBank/DDBJ databases">
        <title>Pervasive Adenine N6-methylation of Active Genes in Fungi.</title>
        <authorList>
            <consortium name="DOE Joint Genome Institute"/>
            <person name="Mondo S.J."/>
            <person name="Dannebaum R.O."/>
            <person name="Kuo R.C."/>
            <person name="Labutti K."/>
            <person name="Haridas S."/>
            <person name="Kuo A."/>
            <person name="Salamov A."/>
            <person name="Ahrendt S.R."/>
            <person name="Lipzen A."/>
            <person name="Sullivan W."/>
            <person name="Andreopoulos W.B."/>
            <person name="Clum A."/>
            <person name="Lindquist E."/>
            <person name="Daum C."/>
            <person name="Ramamoorthy G.K."/>
            <person name="Gryganskyi A."/>
            <person name="Culley D."/>
            <person name="Magnuson J.K."/>
            <person name="James T.Y."/>
            <person name="O'Malley M.A."/>
            <person name="Stajich J.E."/>
            <person name="Spatafora J.W."/>
            <person name="Visel A."/>
            <person name="Grigoriev I.V."/>
        </authorList>
    </citation>
    <scope>NUCLEOTIDE SEQUENCE [LARGE SCALE GENOMIC DNA]</scope>
    <source>
        <strain evidence="7 8">CBS 115471</strain>
    </source>
</reference>
<feature type="transmembrane region" description="Helical" evidence="5">
    <location>
        <begin position="148"/>
        <end position="167"/>
    </location>
</feature>
<dbReference type="OrthoDB" id="10266980at2759"/>
<keyword evidence="8" id="KW-1185">Reference proteome</keyword>
<dbReference type="GO" id="GO:0055088">
    <property type="term" value="P:lipid homeostasis"/>
    <property type="evidence" value="ECO:0007669"/>
    <property type="project" value="TreeGrafter"/>
</dbReference>
<dbReference type="Proteomes" id="UP000193144">
    <property type="component" value="Unassembled WGS sequence"/>
</dbReference>
<evidence type="ECO:0000313" key="8">
    <source>
        <dbReference type="Proteomes" id="UP000193144"/>
    </source>
</evidence>
<evidence type="ECO:0000256" key="2">
    <source>
        <dbReference type="ARBA" id="ARBA00022692"/>
    </source>
</evidence>
<dbReference type="EMBL" id="MCFA01000217">
    <property type="protein sequence ID" value="ORX98304.1"/>
    <property type="molecule type" value="Genomic_DNA"/>
</dbReference>
<dbReference type="PANTHER" id="PTHR13439">
    <property type="entry name" value="CT120 PROTEIN"/>
    <property type="match status" value="1"/>
</dbReference>
<evidence type="ECO:0000256" key="1">
    <source>
        <dbReference type="ARBA" id="ARBA00004141"/>
    </source>
</evidence>
<feature type="transmembrane region" description="Helical" evidence="5">
    <location>
        <begin position="173"/>
        <end position="189"/>
    </location>
</feature>
<dbReference type="GO" id="GO:0005783">
    <property type="term" value="C:endoplasmic reticulum"/>
    <property type="evidence" value="ECO:0007669"/>
    <property type="project" value="TreeGrafter"/>
</dbReference>